<organism evidence="5 6">
    <name type="scientific">Nonomuraea angiospora</name>
    <dbReference type="NCBI Taxonomy" id="46172"/>
    <lineage>
        <taxon>Bacteria</taxon>
        <taxon>Bacillati</taxon>
        <taxon>Actinomycetota</taxon>
        <taxon>Actinomycetes</taxon>
        <taxon>Streptosporangiales</taxon>
        <taxon>Streptosporangiaceae</taxon>
        <taxon>Nonomuraea</taxon>
    </lineage>
</organism>
<sequence length="138" mass="15213">MIEFHLDRGSGVSTYLQLVHQVKQALRLGTLRPGDQLPTAREVVESLAINPNTVLKAYRELERDGLVEGRPGMGTFVLQSVTGSTLVAHTRLRRDLERWVREAREAGLDQEDLRALFTVVLADSHKDSPGKGAKEGAA</sequence>
<dbReference type="InterPro" id="IPR036390">
    <property type="entry name" value="WH_DNA-bd_sf"/>
</dbReference>
<evidence type="ECO:0000256" key="2">
    <source>
        <dbReference type="ARBA" id="ARBA00023125"/>
    </source>
</evidence>
<dbReference type="PROSITE" id="PS50949">
    <property type="entry name" value="HTH_GNTR"/>
    <property type="match status" value="1"/>
</dbReference>
<accession>A0ABR9LUF3</accession>
<protein>
    <submittedName>
        <fullName evidence="5">GntR family transcriptional regulator</fullName>
    </submittedName>
</protein>
<comment type="caution">
    <text evidence="5">The sequence shown here is derived from an EMBL/GenBank/DDBJ whole genome shotgun (WGS) entry which is preliminary data.</text>
</comment>
<keyword evidence="2" id="KW-0238">DNA-binding</keyword>
<dbReference type="PANTHER" id="PTHR38445:SF7">
    <property type="entry name" value="GNTR-FAMILY TRANSCRIPTIONAL REGULATOR"/>
    <property type="match status" value="1"/>
</dbReference>
<dbReference type="EMBL" id="JADBEK010000001">
    <property type="protein sequence ID" value="MBE1584289.1"/>
    <property type="molecule type" value="Genomic_DNA"/>
</dbReference>
<dbReference type="Gene3D" id="1.10.10.10">
    <property type="entry name" value="Winged helix-like DNA-binding domain superfamily/Winged helix DNA-binding domain"/>
    <property type="match status" value="1"/>
</dbReference>
<evidence type="ECO:0000313" key="6">
    <source>
        <dbReference type="Proteomes" id="UP000633509"/>
    </source>
</evidence>
<dbReference type="InterPro" id="IPR000524">
    <property type="entry name" value="Tscrpt_reg_HTH_GntR"/>
</dbReference>
<evidence type="ECO:0000313" key="5">
    <source>
        <dbReference type="EMBL" id="MBE1584289.1"/>
    </source>
</evidence>
<dbReference type="SMART" id="SM00345">
    <property type="entry name" value="HTH_GNTR"/>
    <property type="match status" value="1"/>
</dbReference>
<gene>
    <name evidence="5" type="ORF">H4W80_002547</name>
</gene>
<dbReference type="PANTHER" id="PTHR38445">
    <property type="entry name" value="HTH-TYPE TRANSCRIPTIONAL REPRESSOR YTRA"/>
    <property type="match status" value="1"/>
</dbReference>
<evidence type="ECO:0000256" key="3">
    <source>
        <dbReference type="ARBA" id="ARBA00023163"/>
    </source>
</evidence>
<proteinExistence type="predicted"/>
<dbReference type="InterPro" id="IPR036388">
    <property type="entry name" value="WH-like_DNA-bd_sf"/>
</dbReference>
<evidence type="ECO:0000256" key="1">
    <source>
        <dbReference type="ARBA" id="ARBA00023015"/>
    </source>
</evidence>
<dbReference type="Pfam" id="PF00392">
    <property type="entry name" value="GntR"/>
    <property type="match status" value="1"/>
</dbReference>
<dbReference type="Proteomes" id="UP000633509">
    <property type="component" value="Unassembled WGS sequence"/>
</dbReference>
<keyword evidence="6" id="KW-1185">Reference proteome</keyword>
<dbReference type="CDD" id="cd07377">
    <property type="entry name" value="WHTH_GntR"/>
    <property type="match status" value="1"/>
</dbReference>
<name>A0ABR9LUF3_9ACTN</name>
<dbReference type="RefSeq" id="WP_192785243.1">
    <property type="nucleotide sequence ID" value="NZ_JADBEK010000001.1"/>
</dbReference>
<reference evidence="5 6" key="1">
    <citation type="submission" date="2020-10" db="EMBL/GenBank/DDBJ databases">
        <title>Sequencing the genomes of 1000 actinobacteria strains.</title>
        <authorList>
            <person name="Klenk H.-P."/>
        </authorList>
    </citation>
    <scope>NUCLEOTIDE SEQUENCE [LARGE SCALE GENOMIC DNA]</scope>
    <source>
        <strain evidence="5 6">DSM 43173</strain>
    </source>
</reference>
<dbReference type="SUPFAM" id="SSF46785">
    <property type="entry name" value="Winged helix' DNA-binding domain"/>
    <property type="match status" value="1"/>
</dbReference>
<evidence type="ECO:0000259" key="4">
    <source>
        <dbReference type="PROSITE" id="PS50949"/>
    </source>
</evidence>
<keyword evidence="3" id="KW-0804">Transcription</keyword>
<feature type="domain" description="HTH gntR-type" evidence="4">
    <location>
        <begin position="12"/>
        <end position="80"/>
    </location>
</feature>
<keyword evidence="1" id="KW-0805">Transcription regulation</keyword>